<proteinExistence type="predicted"/>
<evidence type="ECO:0000256" key="1">
    <source>
        <dbReference type="SAM" id="Phobius"/>
    </source>
</evidence>
<evidence type="ECO:0008006" key="4">
    <source>
        <dbReference type="Google" id="ProtNLM"/>
    </source>
</evidence>
<name>A0A1R0XBY0_9BACL</name>
<dbReference type="RefSeq" id="WP_076179056.1">
    <property type="nucleotide sequence ID" value="NZ_MKQP01000017.1"/>
</dbReference>
<dbReference type="EMBL" id="MKQP01000017">
    <property type="protein sequence ID" value="OMD32582.1"/>
    <property type="molecule type" value="Genomic_DNA"/>
</dbReference>
<dbReference type="Proteomes" id="UP000187465">
    <property type="component" value="Unassembled WGS sequence"/>
</dbReference>
<organism evidence="2 3">
    <name type="scientific">Paenibacillus odorifer</name>
    <dbReference type="NCBI Taxonomy" id="189426"/>
    <lineage>
        <taxon>Bacteria</taxon>
        <taxon>Bacillati</taxon>
        <taxon>Bacillota</taxon>
        <taxon>Bacilli</taxon>
        <taxon>Bacillales</taxon>
        <taxon>Paenibacillaceae</taxon>
        <taxon>Paenibacillus</taxon>
    </lineage>
</organism>
<evidence type="ECO:0000313" key="2">
    <source>
        <dbReference type="EMBL" id="OMD32582.1"/>
    </source>
</evidence>
<comment type="caution">
    <text evidence="2">The sequence shown here is derived from an EMBL/GenBank/DDBJ whole genome shotgun (WGS) entry which is preliminary data.</text>
</comment>
<keyword evidence="1" id="KW-1133">Transmembrane helix</keyword>
<keyword evidence="1" id="KW-0812">Transmembrane</keyword>
<sequence length="133" mass="15916">MNEKQDPPRITVSNYTKIWNLDWVIYALEGKKLPVPANLRVVLTFCAIEVVWIILGKILFFIPGAYIYVFLPLLSTWIITKQKLDGKAPHKWLYSMILFSIRPKHLHRYRKIEHNKKYVYRSKVVFRTKRERG</sequence>
<accession>A0A1R0XBY0</accession>
<dbReference type="InterPro" id="IPR025608">
    <property type="entry name" value="TcpE"/>
</dbReference>
<reference evidence="2 3" key="1">
    <citation type="submission" date="2016-10" db="EMBL/GenBank/DDBJ databases">
        <title>Paenibacillus species isolates.</title>
        <authorList>
            <person name="Beno S.M."/>
        </authorList>
    </citation>
    <scope>NUCLEOTIDE SEQUENCE [LARGE SCALE GENOMIC DNA]</scope>
    <source>
        <strain evidence="2 3">FSL H7-0604</strain>
    </source>
</reference>
<gene>
    <name evidence="2" type="ORF">BJP51_15900</name>
</gene>
<feature type="transmembrane region" description="Helical" evidence="1">
    <location>
        <begin position="61"/>
        <end position="80"/>
    </location>
</feature>
<dbReference type="Pfam" id="PF12648">
    <property type="entry name" value="TcpE"/>
    <property type="match status" value="1"/>
</dbReference>
<feature type="transmembrane region" description="Helical" evidence="1">
    <location>
        <begin position="37"/>
        <end position="55"/>
    </location>
</feature>
<protein>
    <recommendedName>
        <fullName evidence="4">Conjugal transfer protein</fullName>
    </recommendedName>
</protein>
<evidence type="ECO:0000313" key="3">
    <source>
        <dbReference type="Proteomes" id="UP000187465"/>
    </source>
</evidence>
<keyword evidence="1" id="KW-0472">Membrane</keyword>
<dbReference type="AlphaFoldDB" id="A0A1R0XBY0"/>